<evidence type="ECO:0000256" key="5">
    <source>
        <dbReference type="ARBA" id="ARBA00022989"/>
    </source>
</evidence>
<comment type="function">
    <text evidence="8">Essential cell division protein. May link together the upstream cell division proteins, which are predominantly cytoplasmic, with the downstream cell division proteins, which are predominantly periplasmic.</text>
</comment>
<dbReference type="PANTHER" id="PTHR37479">
    <property type="entry name" value="CELL DIVISION PROTEIN FTSL"/>
    <property type="match status" value="1"/>
</dbReference>
<proteinExistence type="inferred from homology"/>
<keyword evidence="6 8" id="KW-0472">Membrane</keyword>
<comment type="similarity">
    <text evidence="8">Belongs to the FtsL family.</text>
</comment>
<evidence type="ECO:0000256" key="2">
    <source>
        <dbReference type="ARBA" id="ARBA00022475"/>
    </source>
</evidence>
<keyword evidence="11" id="KW-1185">Reference proteome</keyword>
<keyword evidence="8" id="KW-0997">Cell inner membrane</keyword>
<dbReference type="GO" id="GO:0051301">
    <property type="term" value="P:cell division"/>
    <property type="evidence" value="ECO:0007669"/>
    <property type="project" value="UniProtKB-KW"/>
</dbReference>
<keyword evidence="2 8" id="KW-1003">Cell membrane</keyword>
<keyword evidence="7 8" id="KW-0131">Cell cycle</keyword>
<evidence type="ECO:0000256" key="6">
    <source>
        <dbReference type="ARBA" id="ARBA00023136"/>
    </source>
</evidence>
<feature type="transmembrane region" description="Helical" evidence="8">
    <location>
        <begin position="24"/>
        <end position="43"/>
    </location>
</feature>
<evidence type="ECO:0000256" key="4">
    <source>
        <dbReference type="ARBA" id="ARBA00022692"/>
    </source>
</evidence>
<dbReference type="EMBL" id="CAKLDM010000002">
    <property type="protein sequence ID" value="CAH0541300.1"/>
    <property type="molecule type" value="Genomic_DNA"/>
</dbReference>
<reference evidence="10" key="1">
    <citation type="submission" date="2021-11" db="EMBL/GenBank/DDBJ databases">
        <authorList>
            <person name="Rodrigo-Torres L."/>
            <person name="Arahal R. D."/>
            <person name="Lucena T."/>
        </authorList>
    </citation>
    <scope>NUCLEOTIDE SEQUENCE</scope>
    <source>
        <strain evidence="10">CECT 7928</strain>
    </source>
</reference>
<sequence length="105" mass="11858">MKQSSPNLAKIIAKDLVTVGRLPLILLFLILFTSMGVVFTTYNTRLAIAEKDKTLVAREKLDDEWRNLLLEETSLADSSRVETIAKTELNMVRPDSSKEVTFSEK</sequence>
<protein>
    <recommendedName>
        <fullName evidence="8 9">Cell division protein FtsL</fullName>
    </recommendedName>
</protein>
<dbReference type="Proteomes" id="UP000838748">
    <property type="component" value="Unassembled WGS sequence"/>
</dbReference>
<evidence type="ECO:0000313" key="11">
    <source>
        <dbReference type="Proteomes" id="UP000838748"/>
    </source>
</evidence>
<keyword evidence="5 8" id="KW-1133">Transmembrane helix</keyword>
<dbReference type="PANTHER" id="PTHR37479:SF1">
    <property type="entry name" value="CELL DIVISION PROTEIN FTSL"/>
    <property type="match status" value="1"/>
</dbReference>
<evidence type="ECO:0000313" key="10">
    <source>
        <dbReference type="EMBL" id="CAH0541300.1"/>
    </source>
</evidence>
<dbReference type="Pfam" id="PF04999">
    <property type="entry name" value="FtsL"/>
    <property type="match status" value="1"/>
</dbReference>
<evidence type="ECO:0000256" key="8">
    <source>
        <dbReference type="HAMAP-Rule" id="MF_00910"/>
    </source>
</evidence>
<keyword evidence="3 8" id="KW-0132">Cell division</keyword>
<dbReference type="NCBIfam" id="NF008040">
    <property type="entry name" value="PRK10772.1"/>
    <property type="match status" value="1"/>
</dbReference>
<dbReference type="RefSeq" id="WP_237362972.1">
    <property type="nucleotide sequence ID" value="NZ_CAKLDM010000002.1"/>
</dbReference>
<dbReference type="InterPro" id="IPR011922">
    <property type="entry name" value="Cell_div_FtsL"/>
</dbReference>
<keyword evidence="4 8" id="KW-0812">Transmembrane</keyword>
<comment type="subcellular location">
    <subcellularLocation>
        <location evidence="8">Cell inner membrane</location>
        <topology evidence="8">Single-pass type II membrane protein</topology>
    </subcellularLocation>
    <subcellularLocation>
        <location evidence="1">Cell membrane</location>
        <topology evidence="1">Single-pass type II membrane protein</topology>
    </subcellularLocation>
    <text evidence="8">Localizes to the division septum where it forms a ring structure.</text>
</comment>
<name>A0ABN8E7K5_9VIBR</name>
<dbReference type="NCBIfam" id="TIGR02209">
    <property type="entry name" value="ftsL_broad"/>
    <property type="match status" value="1"/>
</dbReference>
<gene>
    <name evidence="8 10" type="primary">ftsL</name>
    <name evidence="10" type="ORF">VMF7928_03494</name>
</gene>
<evidence type="ECO:0000256" key="1">
    <source>
        <dbReference type="ARBA" id="ARBA00004401"/>
    </source>
</evidence>
<evidence type="ECO:0000256" key="3">
    <source>
        <dbReference type="ARBA" id="ARBA00022618"/>
    </source>
</evidence>
<accession>A0ABN8E7K5</accession>
<comment type="caution">
    <text evidence="10">The sequence shown here is derived from an EMBL/GenBank/DDBJ whole genome shotgun (WGS) entry which is preliminary data.</text>
</comment>
<dbReference type="HAMAP" id="MF_00910">
    <property type="entry name" value="FtsL"/>
    <property type="match status" value="1"/>
</dbReference>
<comment type="subunit">
    <text evidence="8">Part of a complex composed of FtsB, FtsL and FtsQ.</text>
</comment>
<evidence type="ECO:0000256" key="9">
    <source>
        <dbReference type="NCBIfam" id="TIGR02209"/>
    </source>
</evidence>
<evidence type="ECO:0000256" key="7">
    <source>
        <dbReference type="ARBA" id="ARBA00023306"/>
    </source>
</evidence>
<organism evidence="10 11">
    <name type="scientific">Vibrio marisflavi CECT 7928</name>
    <dbReference type="NCBI Taxonomy" id="634439"/>
    <lineage>
        <taxon>Bacteria</taxon>
        <taxon>Pseudomonadati</taxon>
        <taxon>Pseudomonadota</taxon>
        <taxon>Gammaproteobacteria</taxon>
        <taxon>Vibrionales</taxon>
        <taxon>Vibrionaceae</taxon>
        <taxon>Vibrio</taxon>
    </lineage>
</organism>